<reference evidence="2" key="1">
    <citation type="submission" date="2021-05" db="EMBL/GenBank/DDBJ databases">
        <authorList>
            <person name="Alioto T."/>
            <person name="Alioto T."/>
            <person name="Gomez Garrido J."/>
        </authorList>
    </citation>
    <scope>NUCLEOTIDE SEQUENCE</scope>
</reference>
<organism evidence="2">
    <name type="scientific">Cacopsylla melanoneura</name>
    <dbReference type="NCBI Taxonomy" id="428564"/>
    <lineage>
        <taxon>Eukaryota</taxon>
        <taxon>Metazoa</taxon>
        <taxon>Ecdysozoa</taxon>
        <taxon>Arthropoda</taxon>
        <taxon>Hexapoda</taxon>
        <taxon>Insecta</taxon>
        <taxon>Pterygota</taxon>
        <taxon>Neoptera</taxon>
        <taxon>Paraneoptera</taxon>
        <taxon>Hemiptera</taxon>
        <taxon>Sternorrhyncha</taxon>
        <taxon>Psylloidea</taxon>
        <taxon>Psyllidae</taxon>
        <taxon>Psyllinae</taxon>
        <taxon>Cacopsylla</taxon>
    </lineage>
</organism>
<evidence type="ECO:0000313" key="2">
    <source>
        <dbReference type="EMBL" id="CAG6694033.1"/>
    </source>
</evidence>
<dbReference type="AlphaFoldDB" id="A0A8D8XEB8"/>
<proteinExistence type="predicted"/>
<protein>
    <submittedName>
        <fullName evidence="2">Uncharacterized protein</fullName>
    </submittedName>
</protein>
<feature type="compositionally biased region" description="Polar residues" evidence="1">
    <location>
        <begin position="8"/>
        <end position="17"/>
    </location>
</feature>
<feature type="region of interest" description="Disordered" evidence="1">
    <location>
        <begin position="1"/>
        <end position="49"/>
    </location>
</feature>
<accession>A0A8D8XEB8</accession>
<dbReference type="EMBL" id="HBUF01316160">
    <property type="protein sequence ID" value="CAG6694033.1"/>
    <property type="molecule type" value="Transcribed_RNA"/>
</dbReference>
<sequence>MVSPGKAISSSHLNTSEPPEKKKKIDTVDTDDENLQLSPVSPNARKDTRKQLFGNTKKHTVIISSESEYDEAEDTIIDEVPPLACDALEIKPNDFILVKVVGGKRGKQTYNYLCIVEKIDTKDEVIYVMELRSTDKLKTTFTPKENDKFVCPFNDLIGILPMPEFNVSNRSFKYTFEGSVPVKEM</sequence>
<name>A0A8D8XEB8_9HEMI</name>
<evidence type="ECO:0000256" key="1">
    <source>
        <dbReference type="SAM" id="MobiDB-lite"/>
    </source>
</evidence>
<feature type="compositionally biased region" description="Basic and acidic residues" evidence="1">
    <location>
        <begin position="18"/>
        <end position="27"/>
    </location>
</feature>